<feature type="repeat" description="PPR" evidence="12">
    <location>
        <begin position="264"/>
        <end position="298"/>
    </location>
</feature>
<dbReference type="EMBL" id="PNBA02000018">
    <property type="protein sequence ID" value="KAG6392141.1"/>
    <property type="molecule type" value="Genomic_DNA"/>
</dbReference>
<proteinExistence type="inferred from homology"/>
<keyword evidence="15" id="KW-1185">Reference proteome</keyword>
<reference evidence="14" key="1">
    <citation type="submission" date="2018-01" db="EMBL/GenBank/DDBJ databases">
        <authorList>
            <person name="Mao J.F."/>
        </authorList>
    </citation>
    <scope>NUCLEOTIDE SEQUENCE</scope>
    <source>
        <strain evidence="14">Huo1</strain>
        <tissue evidence="14">Leaf</tissue>
    </source>
</reference>
<feature type="transmembrane region" description="Helical" evidence="13">
    <location>
        <begin position="507"/>
        <end position="527"/>
    </location>
</feature>
<feature type="transmembrane region" description="Helical" evidence="13">
    <location>
        <begin position="632"/>
        <end position="659"/>
    </location>
</feature>
<keyword evidence="7" id="KW-0677">Repeat</keyword>
<feature type="repeat" description="PPR" evidence="12">
    <location>
        <begin position="299"/>
        <end position="333"/>
    </location>
</feature>
<evidence type="ECO:0000313" key="14">
    <source>
        <dbReference type="EMBL" id="KAG6392141.1"/>
    </source>
</evidence>
<dbReference type="InterPro" id="IPR004240">
    <property type="entry name" value="EMP70"/>
</dbReference>
<organism evidence="14">
    <name type="scientific">Salvia splendens</name>
    <name type="common">Scarlet sage</name>
    <dbReference type="NCBI Taxonomy" id="180675"/>
    <lineage>
        <taxon>Eukaryota</taxon>
        <taxon>Viridiplantae</taxon>
        <taxon>Streptophyta</taxon>
        <taxon>Embryophyta</taxon>
        <taxon>Tracheophyta</taxon>
        <taxon>Spermatophyta</taxon>
        <taxon>Magnoliopsida</taxon>
        <taxon>eudicotyledons</taxon>
        <taxon>Gunneridae</taxon>
        <taxon>Pentapetalae</taxon>
        <taxon>asterids</taxon>
        <taxon>lamiids</taxon>
        <taxon>Lamiales</taxon>
        <taxon>Lamiaceae</taxon>
        <taxon>Nepetoideae</taxon>
        <taxon>Mentheae</taxon>
        <taxon>Salviinae</taxon>
        <taxon>Salvia</taxon>
        <taxon>Salvia subgen. Calosphace</taxon>
        <taxon>core Calosphace</taxon>
    </lineage>
</organism>
<dbReference type="Pfam" id="PF02990">
    <property type="entry name" value="EMP70"/>
    <property type="match status" value="1"/>
</dbReference>
<evidence type="ECO:0000256" key="9">
    <source>
        <dbReference type="ARBA" id="ARBA00022989"/>
    </source>
</evidence>
<dbReference type="PROSITE" id="PS51375">
    <property type="entry name" value="PPR"/>
    <property type="match status" value="8"/>
</dbReference>
<feature type="transmembrane region" description="Helical" evidence="13">
    <location>
        <begin position="697"/>
        <end position="722"/>
    </location>
</feature>
<keyword evidence="8" id="KW-0967">Endosome</keyword>
<keyword evidence="6" id="KW-0732">Signal</keyword>
<evidence type="ECO:0000256" key="3">
    <source>
        <dbReference type="ARBA" id="ARBA00005227"/>
    </source>
</evidence>
<comment type="similarity">
    <text evidence="4">Belongs to the PPR family. P subfamily.</text>
</comment>
<protein>
    <recommendedName>
        <fullName evidence="16">Transmembrane 9 superfamily member</fullName>
    </recommendedName>
</protein>
<evidence type="ECO:0000256" key="11">
    <source>
        <dbReference type="ARBA" id="ARBA00023136"/>
    </source>
</evidence>
<keyword evidence="11 13" id="KW-0472">Membrane</keyword>
<sequence length="946" mass="106659">MPPAKGQDSDFINVAHSHLIRSEWDKLNKISSGLTPFRIKHILLKTHKDYVISLEFFNWVELMNSELNTLDVISILLHILTKNCKFKSAESIVRRTLETGSLDLNFPRKVFEALVYSYKLCESSSRVFDALFKTHAHMKKFRNASDCFNWMKEYGFYPTVESCNAYLSALCSLSRSDIVSSFYREMRRCRISPNVYTVNMVIGAYCKADRLDLGIELFKDMEGMWLAPSVVSYNTLINGYCGKGLLSSAVKLKSAMEKYGVRPNDATYNTLMYALCKEGKMHDANKLLSEMRSTDVAPTAVTYNTLINGYSEAGNSEMGMRLFEEMSVAGVDADILTYNAVILGLCKQGKTKKAAFMVKELDRKKLVPNSSTFVALITGQCVRNNPDRAFEIYRSMIRSDCQPNRATFQVLMSAFIKSEDYEGAVKVLKEMMERAIAPDSDALSCVLNGLGKEGVVMDLVKEMKSRHLMPRGITNEFFAALEWDYWKSIGILYEPQILIFLSPSNRGGLMTAMLLLWVFMGIFAGYASARLYKMFKGSEWKKITLQTAFMFPGIVFAIFFVLNVLIWGEKSSGAVPFGTMFVLVLMWFGISVPLVFVGSYVGFRKPAIEAPVKTNKIPRQQIPEQAWYMNPVFSILIGGILPFGALFIELFFILTSIWLQQFYYIFGFLFLAFLILIVTCAEITVVLCYFQLCSEDCLWWWSYLTSGSSALYLFLYAAFYFFTKLSITKPVSGILYFGYMLIGSYAFFVLTGTVGFFACFWFTKLIYSSVNALVIKLDELDSRLSSPSTAVATEKCGFSLDGLSHGNHRNPAPSKSFKRRMEKGSEGLKSIGRSLGFGVSQAVFQEDLKVSEKRIFGRSYFAISSLISLPSPSTEQRLLSGDLCRDQIVLLAAVHAFQSCKHPFELLHGISYHPRIRDVAAHFSFLAQPRHLSLRGIGPEAQMPSG</sequence>
<dbReference type="Proteomes" id="UP000298416">
    <property type="component" value="Unassembled WGS sequence"/>
</dbReference>
<evidence type="ECO:0000256" key="4">
    <source>
        <dbReference type="ARBA" id="ARBA00007626"/>
    </source>
</evidence>
<name>A0A8X8Z537_SALSN</name>
<gene>
    <name evidence="14" type="ORF">SASPL_146352</name>
</gene>
<feature type="repeat" description="PPR" evidence="12">
    <location>
        <begin position="229"/>
        <end position="263"/>
    </location>
</feature>
<dbReference type="NCBIfam" id="TIGR00756">
    <property type="entry name" value="PPR"/>
    <property type="match status" value="7"/>
</dbReference>
<evidence type="ECO:0000256" key="8">
    <source>
        <dbReference type="ARBA" id="ARBA00022753"/>
    </source>
</evidence>
<evidence type="ECO:0008006" key="16">
    <source>
        <dbReference type="Google" id="ProtNLM"/>
    </source>
</evidence>
<comment type="subcellular location">
    <subcellularLocation>
        <location evidence="1">Endosome membrane</location>
        <topology evidence="1">Multi-pass membrane protein</topology>
    </subcellularLocation>
    <subcellularLocation>
        <location evidence="2">Golgi apparatus membrane</location>
        <topology evidence="2">Multi-pass membrane protein</topology>
    </subcellularLocation>
</comment>
<accession>A0A8X8Z537</accession>
<dbReference type="InterPro" id="IPR011990">
    <property type="entry name" value="TPR-like_helical_dom_sf"/>
</dbReference>
<feature type="repeat" description="PPR" evidence="12">
    <location>
        <begin position="404"/>
        <end position="438"/>
    </location>
</feature>
<evidence type="ECO:0000256" key="2">
    <source>
        <dbReference type="ARBA" id="ARBA00004653"/>
    </source>
</evidence>
<dbReference type="Gene3D" id="1.25.40.10">
    <property type="entry name" value="Tetratricopeptide repeat domain"/>
    <property type="match status" value="3"/>
</dbReference>
<feature type="repeat" description="PPR" evidence="12">
    <location>
        <begin position="334"/>
        <end position="368"/>
    </location>
</feature>
<dbReference type="Pfam" id="PF13041">
    <property type="entry name" value="PPR_2"/>
    <property type="match status" value="4"/>
</dbReference>
<feature type="repeat" description="PPR" evidence="12">
    <location>
        <begin position="194"/>
        <end position="228"/>
    </location>
</feature>
<dbReference type="GO" id="GO:0000139">
    <property type="term" value="C:Golgi membrane"/>
    <property type="evidence" value="ECO:0007669"/>
    <property type="project" value="UniProtKB-SubCell"/>
</dbReference>
<evidence type="ECO:0000313" key="15">
    <source>
        <dbReference type="Proteomes" id="UP000298416"/>
    </source>
</evidence>
<comment type="similarity">
    <text evidence="3">Belongs to the nonaspanin (TM9SF) (TC 9.A.2) family.</text>
</comment>
<evidence type="ECO:0000256" key="10">
    <source>
        <dbReference type="ARBA" id="ARBA00023034"/>
    </source>
</evidence>
<evidence type="ECO:0000256" key="6">
    <source>
        <dbReference type="ARBA" id="ARBA00022729"/>
    </source>
</evidence>
<keyword evidence="9 13" id="KW-1133">Transmembrane helix</keyword>
<dbReference type="AlphaFoldDB" id="A0A8X8Z537"/>
<evidence type="ECO:0000256" key="7">
    <source>
        <dbReference type="ARBA" id="ARBA00022737"/>
    </source>
</evidence>
<evidence type="ECO:0000256" key="5">
    <source>
        <dbReference type="ARBA" id="ARBA00022692"/>
    </source>
</evidence>
<feature type="repeat" description="PPR" evidence="12">
    <location>
        <begin position="369"/>
        <end position="403"/>
    </location>
</feature>
<feature type="repeat" description="PPR" evidence="12">
    <location>
        <begin position="159"/>
        <end position="193"/>
    </location>
</feature>
<keyword evidence="5 13" id="KW-0812">Transmembrane</keyword>
<evidence type="ECO:0000256" key="13">
    <source>
        <dbReference type="SAM" id="Phobius"/>
    </source>
</evidence>
<feature type="transmembrane region" description="Helical" evidence="13">
    <location>
        <begin position="580"/>
        <end position="603"/>
    </location>
</feature>
<evidence type="ECO:0000256" key="12">
    <source>
        <dbReference type="PROSITE-ProRule" id="PRU00708"/>
    </source>
</evidence>
<dbReference type="InterPro" id="IPR002885">
    <property type="entry name" value="PPR_rpt"/>
</dbReference>
<feature type="transmembrane region" description="Helical" evidence="13">
    <location>
        <begin position="548"/>
        <end position="568"/>
    </location>
</feature>
<feature type="transmembrane region" description="Helical" evidence="13">
    <location>
        <begin position="734"/>
        <end position="762"/>
    </location>
</feature>
<comment type="caution">
    <text evidence="14">The sequence shown here is derived from an EMBL/GenBank/DDBJ whole genome shotgun (WGS) entry which is preliminary data.</text>
</comment>
<feature type="transmembrane region" description="Helical" evidence="13">
    <location>
        <begin position="665"/>
        <end position="690"/>
    </location>
</feature>
<reference evidence="14" key="2">
    <citation type="submission" date="2020-08" db="EMBL/GenBank/DDBJ databases">
        <title>Plant Genome Project.</title>
        <authorList>
            <person name="Zhang R.-G."/>
        </authorList>
    </citation>
    <scope>NUCLEOTIDE SEQUENCE</scope>
    <source>
        <strain evidence="14">Huo1</strain>
        <tissue evidence="14">Leaf</tissue>
    </source>
</reference>
<keyword evidence="10" id="KW-0333">Golgi apparatus</keyword>
<evidence type="ECO:0000256" key="1">
    <source>
        <dbReference type="ARBA" id="ARBA00004337"/>
    </source>
</evidence>
<dbReference type="PANTHER" id="PTHR47941">
    <property type="entry name" value="PENTATRICOPEPTIDE REPEAT-CONTAINING PROTEIN 3, MITOCHONDRIAL"/>
    <property type="match status" value="1"/>
</dbReference>
<dbReference type="GO" id="GO:0010008">
    <property type="term" value="C:endosome membrane"/>
    <property type="evidence" value="ECO:0007669"/>
    <property type="project" value="UniProtKB-SubCell"/>
</dbReference>